<proteinExistence type="predicted"/>
<sequence length="70" mass="7005">MLAVGAPDVGLAFAEPAGIAHRAGLHRTAEAITCGGWRSLAGPAGERAGARALVAEKVERQGHDPPGLAP</sequence>
<name>A0A0K1PH96_9BACT</name>
<reference evidence="1 2" key="1">
    <citation type="submission" date="2015-08" db="EMBL/GenBank/DDBJ databases">
        <authorList>
            <person name="Babu N.S."/>
            <person name="Beckwith C.J."/>
            <person name="Beseler K.G."/>
            <person name="Brison A."/>
            <person name="Carone J.V."/>
            <person name="Caskin T.P."/>
            <person name="Diamond M."/>
            <person name="Durham M.E."/>
            <person name="Foxe J.M."/>
            <person name="Go M."/>
            <person name="Henderson B.A."/>
            <person name="Jones I.B."/>
            <person name="McGettigan J.A."/>
            <person name="Micheletti S.J."/>
            <person name="Nasrallah M.E."/>
            <person name="Ortiz D."/>
            <person name="Piller C.R."/>
            <person name="Privatt S.R."/>
            <person name="Schneider S.L."/>
            <person name="Sharp S."/>
            <person name="Smith T.C."/>
            <person name="Stanton J.D."/>
            <person name="Ullery H.E."/>
            <person name="Wilson R.J."/>
            <person name="Serrano M.G."/>
            <person name="Buck G."/>
            <person name="Lee V."/>
            <person name="Wang Y."/>
            <person name="Carvalho R."/>
            <person name="Voegtly L."/>
            <person name="Shi R."/>
            <person name="Duckworth R."/>
            <person name="Johnson A."/>
            <person name="Loviza R."/>
            <person name="Walstead R."/>
            <person name="Shah Z."/>
            <person name="Kiflezghi M."/>
            <person name="Wade K."/>
            <person name="Ball S.L."/>
            <person name="Bradley K.W."/>
            <person name="Asai D.J."/>
            <person name="Bowman C.A."/>
            <person name="Russell D.A."/>
            <person name="Pope W.H."/>
            <person name="Jacobs-Sera D."/>
            <person name="Hendrix R.W."/>
            <person name="Hatfull G.F."/>
        </authorList>
    </citation>
    <scope>NUCLEOTIDE SEQUENCE [LARGE SCALE GENOMIC DNA]</scope>
    <source>
        <strain evidence="1 2">DSM 27710</strain>
    </source>
</reference>
<evidence type="ECO:0000313" key="1">
    <source>
        <dbReference type="EMBL" id="AKU92882.1"/>
    </source>
</evidence>
<dbReference type="STRING" id="1391653.AKJ08_3269"/>
<keyword evidence="2" id="KW-1185">Reference proteome</keyword>
<dbReference type="Proteomes" id="UP000055590">
    <property type="component" value="Chromosome"/>
</dbReference>
<evidence type="ECO:0000313" key="2">
    <source>
        <dbReference type="Proteomes" id="UP000055590"/>
    </source>
</evidence>
<accession>A0A0K1PH96</accession>
<dbReference type="AlphaFoldDB" id="A0A0K1PH96"/>
<organism evidence="1 2">
    <name type="scientific">Vulgatibacter incomptus</name>
    <dbReference type="NCBI Taxonomy" id="1391653"/>
    <lineage>
        <taxon>Bacteria</taxon>
        <taxon>Pseudomonadati</taxon>
        <taxon>Myxococcota</taxon>
        <taxon>Myxococcia</taxon>
        <taxon>Myxococcales</taxon>
        <taxon>Cystobacterineae</taxon>
        <taxon>Vulgatibacteraceae</taxon>
        <taxon>Vulgatibacter</taxon>
    </lineage>
</organism>
<dbReference type="KEGG" id="vin:AKJ08_3269"/>
<dbReference type="EMBL" id="CP012332">
    <property type="protein sequence ID" value="AKU92882.1"/>
    <property type="molecule type" value="Genomic_DNA"/>
</dbReference>
<protein>
    <submittedName>
        <fullName evidence="1">Uncharacterized protein</fullName>
    </submittedName>
</protein>
<gene>
    <name evidence="1" type="ORF">AKJ08_3269</name>
</gene>